<accession>A0A1M5L0A7</accession>
<reference evidence="2 4" key="1">
    <citation type="submission" date="2014-07" db="EMBL/GenBank/DDBJ databases">
        <title>Genome of Chryseobacterium vrystaatense LMG 22846.</title>
        <authorList>
            <person name="Pipes S.E."/>
            <person name="Stropko S.J."/>
            <person name="Newman J.D."/>
        </authorList>
    </citation>
    <scope>NUCLEOTIDE SEQUENCE [LARGE SCALE GENOMIC DNA]</scope>
    <source>
        <strain evidence="2 4">LMG 22846</strain>
    </source>
</reference>
<evidence type="ECO:0000256" key="1">
    <source>
        <dbReference type="SAM" id="SignalP"/>
    </source>
</evidence>
<dbReference type="AlphaFoldDB" id="A0A1M5L0A7"/>
<gene>
    <name evidence="2" type="ORF">IW16_21540</name>
    <name evidence="3" type="ORF">SAMN02787073_4510</name>
</gene>
<keyword evidence="4" id="KW-1185">Reference proteome</keyword>
<proteinExistence type="predicted"/>
<feature type="chain" id="PRO_5009911857" description="DUF4296 domain-containing protein" evidence="1">
    <location>
        <begin position="17"/>
        <end position="149"/>
    </location>
</feature>
<dbReference type="RefSeq" id="WP_034749090.1">
    <property type="nucleotide sequence ID" value="NZ_FQVE01000006.1"/>
</dbReference>
<dbReference type="Proteomes" id="UP000184108">
    <property type="component" value="Unassembled WGS sequence"/>
</dbReference>
<dbReference type="PROSITE" id="PS51257">
    <property type="entry name" value="PROKAR_LIPOPROTEIN"/>
    <property type="match status" value="1"/>
</dbReference>
<feature type="signal peptide" evidence="1">
    <location>
        <begin position="1"/>
        <end position="16"/>
    </location>
</feature>
<dbReference type="Proteomes" id="UP000028719">
    <property type="component" value="Unassembled WGS sequence"/>
</dbReference>
<dbReference type="EMBL" id="FQVE01000006">
    <property type="protein sequence ID" value="SHG57853.1"/>
    <property type="molecule type" value="Genomic_DNA"/>
</dbReference>
<sequence length="149" mass="17542">MRIFLLLIILSLSILACRKQGPQLNSGIHDDLVETKLAKDSLQKMDVILEKLDKKNTTFLDYYFHNYYELDQETSDEIRKLKGEQFIYDADDEYFKLYTKTATQKGEEYLKSLGITEEEEHLALEVYILHLKQRYGPTIDGRLQTLNKQ</sequence>
<keyword evidence="1" id="KW-0732">Signal</keyword>
<organism evidence="3 5">
    <name type="scientific">Chryseobacterium vrystaatense</name>
    <dbReference type="NCBI Taxonomy" id="307480"/>
    <lineage>
        <taxon>Bacteria</taxon>
        <taxon>Pseudomonadati</taxon>
        <taxon>Bacteroidota</taxon>
        <taxon>Flavobacteriia</taxon>
        <taxon>Flavobacteriales</taxon>
        <taxon>Weeksellaceae</taxon>
        <taxon>Chryseobacterium group</taxon>
        <taxon>Chryseobacterium</taxon>
    </lineage>
</organism>
<dbReference type="EMBL" id="JPRI01000010">
    <property type="protein sequence ID" value="KFF23972.1"/>
    <property type="molecule type" value="Genomic_DNA"/>
</dbReference>
<reference evidence="3" key="3">
    <citation type="submission" date="2016-11" db="EMBL/GenBank/DDBJ databases">
        <authorList>
            <person name="Jaros S."/>
            <person name="Januszkiewicz K."/>
            <person name="Wedrychowicz H."/>
        </authorList>
    </citation>
    <scope>NUCLEOTIDE SEQUENCE [LARGE SCALE GENOMIC DNA]</scope>
    <source>
        <strain evidence="3">YR203</strain>
    </source>
</reference>
<evidence type="ECO:0000313" key="5">
    <source>
        <dbReference type="Proteomes" id="UP000184108"/>
    </source>
</evidence>
<name>A0A1M5L0A7_9FLAO</name>
<evidence type="ECO:0000313" key="3">
    <source>
        <dbReference type="EMBL" id="SHG57853.1"/>
    </source>
</evidence>
<protein>
    <recommendedName>
        <fullName evidence="6">DUF4296 domain-containing protein</fullName>
    </recommendedName>
</protein>
<dbReference type="OrthoDB" id="1259648at2"/>
<evidence type="ECO:0000313" key="4">
    <source>
        <dbReference type="Proteomes" id="UP000028719"/>
    </source>
</evidence>
<reference evidence="5" key="2">
    <citation type="submission" date="2016-11" db="EMBL/GenBank/DDBJ databases">
        <authorList>
            <person name="Varghese N."/>
            <person name="Submissions S."/>
        </authorList>
    </citation>
    <scope>NUCLEOTIDE SEQUENCE [LARGE SCALE GENOMIC DNA]</scope>
    <source>
        <strain evidence="5">YR203</strain>
    </source>
</reference>
<evidence type="ECO:0000313" key="2">
    <source>
        <dbReference type="EMBL" id="KFF23972.1"/>
    </source>
</evidence>
<evidence type="ECO:0008006" key="6">
    <source>
        <dbReference type="Google" id="ProtNLM"/>
    </source>
</evidence>